<keyword evidence="2" id="KW-0812">Transmembrane</keyword>
<gene>
    <name evidence="3" type="ORF">BKA67DRAFT_573338</name>
</gene>
<evidence type="ECO:0000256" key="2">
    <source>
        <dbReference type="SAM" id="Phobius"/>
    </source>
</evidence>
<feature type="transmembrane region" description="Helical" evidence="2">
    <location>
        <begin position="162"/>
        <end position="182"/>
    </location>
</feature>
<feature type="region of interest" description="Disordered" evidence="1">
    <location>
        <begin position="18"/>
        <end position="66"/>
    </location>
</feature>
<protein>
    <submittedName>
        <fullName evidence="3">Uncharacterized protein</fullName>
    </submittedName>
</protein>
<dbReference type="PANTHER" id="PTHR35394">
    <property type="entry name" value="DUF3176 DOMAIN-CONTAINING PROTEIN"/>
    <property type="match status" value="1"/>
</dbReference>
<name>A0A9P8UHK1_9PEZI</name>
<keyword evidence="2" id="KW-1133">Transmembrane helix</keyword>
<proteinExistence type="predicted"/>
<feature type="transmembrane region" description="Helical" evidence="2">
    <location>
        <begin position="121"/>
        <end position="142"/>
    </location>
</feature>
<keyword evidence="2" id="KW-0472">Membrane</keyword>
<feature type="transmembrane region" description="Helical" evidence="2">
    <location>
        <begin position="649"/>
        <end position="671"/>
    </location>
</feature>
<reference evidence="3" key="1">
    <citation type="journal article" date="2021" name="Nat. Commun.">
        <title>Genetic determinants of endophytism in the Arabidopsis root mycobiome.</title>
        <authorList>
            <person name="Mesny F."/>
            <person name="Miyauchi S."/>
            <person name="Thiergart T."/>
            <person name="Pickel B."/>
            <person name="Atanasova L."/>
            <person name="Karlsson M."/>
            <person name="Huettel B."/>
            <person name="Barry K.W."/>
            <person name="Haridas S."/>
            <person name="Chen C."/>
            <person name="Bauer D."/>
            <person name="Andreopoulos W."/>
            <person name="Pangilinan J."/>
            <person name="LaButti K."/>
            <person name="Riley R."/>
            <person name="Lipzen A."/>
            <person name="Clum A."/>
            <person name="Drula E."/>
            <person name="Henrissat B."/>
            <person name="Kohler A."/>
            <person name="Grigoriev I.V."/>
            <person name="Martin F.M."/>
            <person name="Hacquard S."/>
        </authorList>
    </citation>
    <scope>NUCLEOTIDE SEQUENCE</scope>
    <source>
        <strain evidence="3">MPI-SDFR-AT-0073</strain>
    </source>
</reference>
<dbReference type="AlphaFoldDB" id="A0A9P8UHK1"/>
<dbReference type="Pfam" id="PF11374">
    <property type="entry name" value="DUF3176"/>
    <property type="match status" value="1"/>
</dbReference>
<dbReference type="Proteomes" id="UP000758603">
    <property type="component" value="Unassembled WGS sequence"/>
</dbReference>
<evidence type="ECO:0000256" key="1">
    <source>
        <dbReference type="SAM" id="MobiDB-lite"/>
    </source>
</evidence>
<sequence length="772" mass="85701">MPFWTHRQYDQGHSQELSFIPTPVSDDTRSQDLSFIPTPVSDDAQSHAQQPRYSNAGSWTTTAVDNSMNDNIRAQEKYTGRAQTHQFPTSQSAFDHGSEEHVPGSTSRHQRRTRLGATRAWAWEIVSLLVAIGLIVAIFVILAKQHNKPVDDWTFVLNLNSLIALLSTIYRAAIVVIAAEIISQEKWTVFWSSKNPQPLQNFKRFDAASRGIWGAVRILSIAVRHSLSASLCAIIILISFAVGPFTQQAIGTVNRDHLLQDSNPPYLPVAHAVDDTNLSFVNTKGALFGGRDLNADAQTSMFSAFLNPRSNDLKIDTDCSTGNCIFRSLQTGSLSHTQNETTHHTAGMCSSCFDVSSLIQARKSSGGPTTYLLPDGTNQTSLRDPSSNAPILVVNTVEGMSWAGDVISQEQQKQFRWAAANVTILTFGPADESEREGGDVSKPVAVACSLYPCLRSYSASVSGGNLSESLVRSEPMFADWATKSLENDTIADMDSWGVLPVYKVAAVAPSCLLNGTVYTTSNYSSYGNTTEVQIVSPDNAPDYPSVQVPEQCVFRFDTFLLYLTGGFLKERVFTGYCNSGYSIACYEKYWLAQFYNNGDASADVISEIFSNFAEAMTKRYRLGLARPVDAANSMAGVAVERLPFNVIEWQWLTFPLVLLAILMVALLWIIARTIRYRGEEMVWKSNPLPVFYHRDRFVDAYGMQLRDLDGPLQHEKQEMELLTIGEMEKDAKKIQVQLLRGTRWLKAEDKADANPRRPSRVRDMDSDSLMEG</sequence>
<comment type="caution">
    <text evidence="3">The sequence shown here is derived from an EMBL/GenBank/DDBJ whole genome shotgun (WGS) entry which is preliminary data.</text>
</comment>
<dbReference type="RefSeq" id="XP_045956497.1">
    <property type="nucleotide sequence ID" value="XM_046103345.1"/>
</dbReference>
<dbReference type="PANTHER" id="PTHR35394:SF5">
    <property type="entry name" value="DUF3176 DOMAIN-CONTAINING PROTEIN"/>
    <property type="match status" value="1"/>
</dbReference>
<accession>A0A9P8UHK1</accession>
<feature type="compositionally biased region" description="Polar residues" evidence="1">
    <location>
        <begin position="81"/>
        <end position="93"/>
    </location>
</feature>
<dbReference type="EMBL" id="JAGPXC010000006">
    <property type="protein sequence ID" value="KAH6652219.1"/>
    <property type="molecule type" value="Genomic_DNA"/>
</dbReference>
<feature type="transmembrane region" description="Helical" evidence="2">
    <location>
        <begin position="227"/>
        <end position="245"/>
    </location>
</feature>
<keyword evidence="4" id="KW-1185">Reference proteome</keyword>
<evidence type="ECO:0000313" key="3">
    <source>
        <dbReference type="EMBL" id="KAH6652219.1"/>
    </source>
</evidence>
<feature type="compositionally biased region" description="Polar residues" evidence="1">
    <location>
        <begin position="46"/>
        <end position="66"/>
    </location>
</feature>
<feature type="compositionally biased region" description="Basic and acidic residues" evidence="1">
    <location>
        <begin position="750"/>
        <end position="765"/>
    </location>
</feature>
<dbReference type="GeneID" id="70132237"/>
<feature type="region of interest" description="Disordered" evidence="1">
    <location>
        <begin position="750"/>
        <end position="772"/>
    </location>
</feature>
<organism evidence="3 4">
    <name type="scientific">Truncatella angustata</name>
    <dbReference type="NCBI Taxonomy" id="152316"/>
    <lineage>
        <taxon>Eukaryota</taxon>
        <taxon>Fungi</taxon>
        <taxon>Dikarya</taxon>
        <taxon>Ascomycota</taxon>
        <taxon>Pezizomycotina</taxon>
        <taxon>Sordariomycetes</taxon>
        <taxon>Xylariomycetidae</taxon>
        <taxon>Amphisphaeriales</taxon>
        <taxon>Sporocadaceae</taxon>
        <taxon>Truncatella</taxon>
    </lineage>
</organism>
<evidence type="ECO:0000313" key="4">
    <source>
        <dbReference type="Proteomes" id="UP000758603"/>
    </source>
</evidence>
<dbReference type="InterPro" id="IPR021514">
    <property type="entry name" value="DUF3176"/>
</dbReference>
<feature type="region of interest" description="Disordered" evidence="1">
    <location>
        <begin position="79"/>
        <end position="111"/>
    </location>
</feature>
<dbReference type="OrthoDB" id="5242705at2759"/>